<dbReference type="PROSITE" id="PS50042">
    <property type="entry name" value="CNMP_BINDING_3"/>
    <property type="match status" value="3"/>
</dbReference>
<dbReference type="Proteomes" id="UP001295684">
    <property type="component" value="Unassembled WGS sequence"/>
</dbReference>
<gene>
    <name evidence="3" type="ORF">ECRASSUSDP1_LOCUS8224</name>
</gene>
<comment type="caution">
    <text evidence="3">The sequence shown here is derived from an EMBL/GenBank/DDBJ whole genome shotgun (WGS) entry which is preliminary data.</text>
</comment>
<dbReference type="AlphaFoldDB" id="A0AAD1UGQ9"/>
<proteinExistence type="predicted"/>
<dbReference type="PROSITE" id="PS00888">
    <property type="entry name" value="CNMP_BINDING_1"/>
    <property type="match status" value="1"/>
</dbReference>
<organism evidence="3 4">
    <name type="scientific">Euplotes crassus</name>
    <dbReference type="NCBI Taxonomy" id="5936"/>
    <lineage>
        <taxon>Eukaryota</taxon>
        <taxon>Sar</taxon>
        <taxon>Alveolata</taxon>
        <taxon>Ciliophora</taxon>
        <taxon>Intramacronucleata</taxon>
        <taxon>Spirotrichea</taxon>
        <taxon>Hypotrichia</taxon>
        <taxon>Euplotida</taxon>
        <taxon>Euplotidae</taxon>
        <taxon>Moneuplotes</taxon>
    </lineage>
</organism>
<dbReference type="EMBL" id="CAMPGE010008034">
    <property type="protein sequence ID" value="CAI2366948.1"/>
    <property type="molecule type" value="Genomic_DNA"/>
</dbReference>
<accession>A0AAD1UGQ9</accession>
<name>A0AAD1UGQ9_EUPCR</name>
<dbReference type="InterPro" id="IPR014710">
    <property type="entry name" value="RmlC-like_jellyroll"/>
</dbReference>
<dbReference type="InterPro" id="IPR000595">
    <property type="entry name" value="cNMP-bd_dom"/>
</dbReference>
<feature type="region of interest" description="Disordered" evidence="1">
    <location>
        <begin position="761"/>
        <end position="792"/>
    </location>
</feature>
<feature type="domain" description="Cyclic nucleotide-binding" evidence="2">
    <location>
        <begin position="274"/>
        <end position="335"/>
    </location>
</feature>
<dbReference type="Gene3D" id="2.60.120.10">
    <property type="entry name" value="Jelly Rolls"/>
    <property type="match status" value="3"/>
</dbReference>
<evidence type="ECO:0000313" key="3">
    <source>
        <dbReference type="EMBL" id="CAI2366948.1"/>
    </source>
</evidence>
<evidence type="ECO:0000313" key="4">
    <source>
        <dbReference type="Proteomes" id="UP001295684"/>
    </source>
</evidence>
<dbReference type="PANTHER" id="PTHR23011:SF28">
    <property type="entry name" value="CYCLIC NUCLEOTIDE-BINDING DOMAIN CONTAINING PROTEIN"/>
    <property type="match status" value="1"/>
</dbReference>
<sequence length="1021" mass="117581">MKSTKVVELKIPSQNSARYDTQSMNRASMASRSQLGSSSPISESRSIGCEQFPNILSILSKKPSERGKKEIQELYEYFHKEGNSFLDKQEKENGRRCVDMILREIRLLCWNNALKDSIEEEKEIIPAGQNIIEFGEIGTCFYIILKGKVEVRVPVDIGPRMFTLKELCLYIIDNNRWLIRDGEYERALSSIHMYIPDATVWTKKKFEINAKEIHKMLQKCSESKHVSAWCELEEFPSFPSAEHRKSLYSKANRSNKPVKSDGKRSFKFTLLTKVSDLSEGVGFGELALLNKEPRSATITTATESIFAYLEKATFKEVMGNTYKRKITDQMKLIENFMIINLLPEKKQERACILMRPHPIKFGKMLIQEGEPSKYIYLIINGQFELNKTLFYKHKKQYAKEIDETSFIYSQYFSKNKRIAAHSADNSIVSNKEISYQEFKQSTKGYMKSIARLLCFDRFEILGLIECALGCPYSVFDVKCLSNDSEVYKIRIEDFNNIIHNNKEITETIQKKISLLDNRIHEIIDRIIQKNQQDFIMHAPSLLKNVEKPQRSNTRINLGTKDLFPGFEKLSSKNILDLHEVPQPKLIRKTTYMDFRDNGAHKPMKLVNNPPQTVTNKVIVDSKQISELLIRKKTLRESKLKFSLADSLKRDETGKFSRDFSKDFTESLSFAMKKFRVGNHIAEVSHSSFNSSNIEELKNESESSQGSDLDMDILRLQKSRKNMSKAKTRPPNCNTNVRKRANEDLKIRSALLSPKPLSTFIESSKSGTSNVQTPLLKGNSALGSSNKNTKESYKPITQKRYQLDAANRRLIKNKSVRLLRAPFSPKNYSKDHQSPCKKVGIIHFKICKSLGGLFSSKFSPKHNQEALKSPQIRIQKDLISPRKNVFAKYTPKVCPETMKEYLNSPTYKGSQTTKISTFSSQRKLRRSKNIRKNLPNLNFKKAQGQVLKDWLKKAFSFDDKQECTDSSLGDKLGSWTWIRPSKMKDPRYLRFQTSTKTSKPKSKKLKILPKTEGTNKEFNKLC</sequence>
<protein>
    <recommendedName>
        <fullName evidence="2">Cyclic nucleotide-binding domain-containing protein</fullName>
    </recommendedName>
</protein>
<dbReference type="CDD" id="cd00038">
    <property type="entry name" value="CAP_ED"/>
    <property type="match status" value="1"/>
</dbReference>
<reference evidence="3" key="1">
    <citation type="submission" date="2023-07" db="EMBL/GenBank/DDBJ databases">
        <authorList>
            <consortium name="AG Swart"/>
            <person name="Singh M."/>
            <person name="Singh A."/>
            <person name="Seah K."/>
            <person name="Emmerich C."/>
        </authorList>
    </citation>
    <scope>NUCLEOTIDE SEQUENCE</scope>
    <source>
        <strain evidence="3">DP1</strain>
    </source>
</reference>
<dbReference type="SUPFAM" id="SSF51206">
    <property type="entry name" value="cAMP-binding domain-like"/>
    <property type="match status" value="2"/>
</dbReference>
<feature type="domain" description="Cyclic nucleotide-binding" evidence="2">
    <location>
        <begin position="338"/>
        <end position="385"/>
    </location>
</feature>
<feature type="compositionally biased region" description="Polar residues" evidence="1">
    <location>
        <begin position="761"/>
        <end position="772"/>
    </location>
</feature>
<feature type="domain" description="Cyclic nucleotide-binding" evidence="2">
    <location>
        <begin position="114"/>
        <end position="151"/>
    </location>
</feature>
<evidence type="ECO:0000256" key="1">
    <source>
        <dbReference type="SAM" id="MobiDB-lite"/>
    </source>
</evidence>
<dbReference type="InterPro" id="IPR018490">
    <property type="entry name" value="cNMP-bd_dom_sf"/>
</dbReference>
<dbReference type="PROSITE" id="PS00889">
    <property type="entry name" value="CNMP_BINDING_2"/>
    <property type="match status" value="1"/>
</dbReference>
<evidence type="ECO:0000259" key="2">
    <source>
        <dbReference type="PROSITE" id="PS50042"/>
    </source>
</evidence>
<feature type="region of interest" description="Disordered" evidence="1">
    <location>
        <begin position="12"/>
        <end position="45"/>
    </location>
</feature>
<dbReference type="PANTHER" id="PTHR23011">
    <property type="entry name" value="CYCLIC NUCLEOTIDE-BINDING DOMAIN CONTAINING PROTEIN"/>
    <property type="match status" value="1"/>
</dbReference>
<dbReference type="InterPro" id="IPR018488">
    <property type="entry name" value="cNMP-bd_CS"/>
</dbReference>
<keyword evidence="4" id="KW-1185">Reference proteome</keyword>
<feature type="compositionally biased region" description="Polar residues" evidence="1">
    <location>
        <begin position="12"/>
        <end position="36"/>
    </location>
</feature>